<dbReference type="PANTHER" id="PTHR11412:SF136">
    <property type="entry name" value="CD109 ANTIGEN"/>
    <property type="match status" value="1"/>
</dbReference>
<feature type="region of interest" description="Disordered" evidence="3">
    <location>
        <begin position="101"/>
        <end position="138"/>
    </location>
</feature>
<feature type="compositionally biased region" description="Low complexity" evidence="3">
    <location>
        <begin position="125"/>
        <end position="138"/>
    </location>
</feature>
<keyword evidence="6" id="KW-1185">Reference proteome</keyword>
<keyword evidence="1" id="KW-0732">Signal</keyword>
<evidence type="ECO:0000313" key="6">
    <source>
        <dbReference type="Proteomes" id="UP001176940"/>
    </source>
</evidence>
<gene>
    <name evidence="5" type="ORF">RIMI_LOCUS17161673</name>
</gene>
<dbReference type="PANTHER" id="PTHR11412">
    <property type="entry name" value="MACROGLOBULIN / COMPLEMENT"/>
    <property type="match status" value="1"/>
</dbReference>
<reference evidence="5" key="1">
    <citation type="submission" date="2023-07" db="EMBL/GenBank/DDBJ databases">
        <authorList>
            <person name="Stuckert A."/>
        </authorList>
    </citation>
    <scope>NUCLEOTIDE SEQUENCE</scope>
</reference>
<dbReference type="EMBL" id="CAUEEQ010049434">
    <property type="protein sequence ID" value="CAJ0960164.1"/>
    <property type="molecule type" value="Genomic_DNA"/>
</dbReference>
<evidence type="ECO:0000256" key="3">
    <source>
        <dbReference type="SAM" id="MobiDB-lite"/>
    </source>
</evidence>
<feature type="compositionally biased region" description="Basic and acidic residues" evidence="3">
    <location>
        <begin position="101"/>
        <end position="115"/>
    </location>
</feature>
<comment type="caution">
    <text evidence="5">The sequence shown here is derived from an EMBL/GenBank/DDBJ whole genome shotgun (WGS) entry which is preliminary data.</text>
</comment>
<dbReference type="InterPro" id="IPR036397">
    <property type="entry name" value="RNaseH_sf"/>
</dbReference>
<dbReference type="Proteomes" id="UP001176940">
    <property type="component" value="Unassembled WGS sequence"/>
</dbReference>
<evidence type="ECO:0000256" key="1">
    <source>
        <dbReference type="ARBA" id="ARBA00022729"/>
    </source>
</evidence>
<accession>A0ABN9M6F2</accession>
<feature type="domain" description="Alpha-2-macroglobulin bait region" evidence="4">
    <location>
        <begin position="150"/>
        <end position="296"/>
    </location>
</feature>
<sequence length="324" mass="36431">METFILSEDNDPKHISRLCKGYLTKKQSDGVLRQMTWPPQSPDLNPIEMVWGELDRRVKAKGPTTAKHLWELLQDCCKTIPGDYLLKLIKRMPKVQIQRIDNKNLTEEEKSKNSSRDTASTMVPSTTSQSSGASQSVTQQNYTIPESGIITIEFPLLQSVQYVNVNVSYQNATQLFYFDEYYWINPSIHLQISETVLKVVANGTIVSAGKNKTTFSLTPDQSWTPTAQLVVYFLSINSSFGDIVQNTSQVFSVKSELGNKVTLSWSKSRANPLENVTLSISVKETRSLVGLQVFSLEDRNNINITSVSIHRETADLYLKAGQLI</sequence>
<keyword evidence="2" id="KW-0882">Thioester bond</keyword>
<dbReference type="SMART" id="SM01359">
    <property type="entry name" value="A2M_N_2"/>
    <property type="match status" value="1"/>
</dbReference>
<dbReference type="InterPro" id="IPR011625">
    <property type="entry name" value="A2M_N_BRD"/>
</dbReference>
<name>A0ABN9M6F2_9NEOB</name>
<evidence type="ECO:0000313" key="5">
    <source>
        <dbReference type="EMBL" id="CAJ0960164.1"/>
    </source>
</evidence>
<dbReference type="Pfam" id="PF07703">
    <property type="entry name" value="A2M_BRD"/>
    <property type="match status" value="1"/>
</dbReference>
<protein>
    <recommendedName>
        <fullName evidence="4">Alpha-2-macroglobulin bait region domain-containing protein</fullName>
    </recommendedName>
</protein>
<dbReference type="InterPro" id="IPR050473">
    <property type="entry name" value="A2M/Complement_sys"/>
</dbReference>
<evidence type="ECO:0000256" key="2">
    <source>
        <dbReference type="ARBA" id="ARBA00022966"/>
    </source>
</evidence>
<organism evidence="5 6">
    <name type="scientific">Ranitomeya imitator</name>
    <name type="common">mimic poison frog</name>
    <dbReference type="NCBI Taxonomy" id="111125"/>
    <lineage>
        <taxon>Eukaryota</taxon>
        <taxon>Metazoa</taxon>
        <taxon>Chordata</taxon>
        <taxon>Craniata</taxon>
        <taxon>Vertebrata</taxon>
        <taxon>Euteleostomi</taxon>
        <taxon>Amphibia</taxon>
        <taxon>Batrachia</taxon>
        <taxon>Anura</taxon>
        <taxon>Neobatrachia</taxon>
        <taxon>Hyloidea</taxon>
        <taxon>Dendrobatidae</taxon>
        <taxon>Dendrobatinae</taxon>
        <taxon>Ranitomeya</taxon>
    </lineage>
</organism>
<dbReference type="Gene3D" id="3.30.420.10">
    <property type="entry name" value="Ribonuclease H-like superfamily/Ribonuclease H"/>
    <property type="match status" value="1"/>
</dbReference>
<evidence type="ECO:0000259" key="4">
    <source>
        <dbReference type="SMART" id="SM01359"/>
    </source>
</evidence>
<proteinExistence type="predicted"/>